<accession>A0A9P4QGU5</accession>
<gene>
    <name evidence="2" type="ORF">EJ04DRAFT_517513</name>
</gene>
<evidence type="ECO:0000313" key="3">
    <source>
        <dbReference type="Proteomes" id="UP000799444"/>
    </source>
</evidence>
<reference evidence="2" key="1">
    <citation type="journal article" date="2020" name="Stud. Mycol.">
        <title>101 Dothideomycetes genomes: a test case for predicting lifestyles and emergence of pathogens.</title>
        <authorList>
            <person name="Haridas S."/>
            <person name="Albert R."/>
            <person name="Binder M."/>
            <person name="Bloem J."/>
            <person name="Labutti K."/>
            <person name="Salamov A."/>
            <person name="Andreopoulos B."/>
            <person name="Baker S."/>
            <person name="Barry K."/>
            <person name="Bills G."/>
            <person name="Bluhm B."/>
            <person name="Cannon C."/>
            <person name="Castanera R."/>
            <person name="Culley D."/>
            <person name="Daum C."/>
            <person name="Ezra D."/>
            <person name="Gonzalez J."/>
            <person name="Henrissat B."/>
            <person name="Kuo A."/>
            <person name="Liang C."/>
            <person name="Lipzen A."/>
            <person name="Lutzoni F."/>
            <person name="Magnuson J."/>
            <person name="Mondo S."/>
            <person name="Nolan M."/>
            <person name="Ohm R."/>
            <person name="Pangilinan J."/>
            <person name="Park H.-J."/>
            <person name="Ramirez L."/>
            <person name="Alfaro M."/>
            <person name="Sun H."/>
            <person name="Tritt A."/>
            <person name="Yoshinaga Y."/>
            <person name="Zwiers L.-H."/>
            <person name="Turgeon B."/>
            <person name="Goodwin S."/>
            <person name="Spatafora J."/>
            <person name="Crous P."/>
            <person name="Grigoriev I."/>
        </authorList>
    </citation>
    <scope>NUCLEOTIDE SEQUENCE</scope>
    <source>
        <strain evidence="2">CBS 125425</strain>
    </source>
</reference>
<dbReference type="PANTHER" id="PTHR37844:SF2">
    <property type="entry name" value="SER_THR PROTEIN PHOSPHATASE SUPERFAMILY (AFU_ORTHOLOGUE AFUA_1G14840)"/>
    <property type="match status" value="1"/>
</dbReference>
<sequence length="408" mass="45533">MTSSGQPDWPRRQPMKSWTKAVLNPALSPTAATPQPQRRPEDDPPNGTPPVCTLRAPDPARPMMPSLICKPARRAMNTATIPNKYGTAQSYIAAFYYIRHLPQHPWATTSYAMPSMKRLSGLFSAPRTSFQILSDLHLSHADQYLTFHIPSTAPYLILAGNNGRLLDYEAYLSFLIRRCHHYDRVFLVLGALEFSGLRISEGLELARKMEQEQGVKGKLVVLDRQRYEVEGTGVVLLGCTLWSHIPQAAERAVVKKIPEFDHKHGIKDWSVGRHNAAHKADFQWLLSEVQSGKSFAGGQTNASSNSDRRFLVVTSFAPDLQDSLSPWQVDSPWSSAYGTDLLRGVDWNGVKTWIFGSTGRSTKFKKYGVKVVANQRGEAGEEDKGVLGDGLNEKDRQEVFDVTKIVKV</sequence>
<dbReference type="PANTHER" id="PTHR37844">
    <property type="entry name" value="SER/THR PROTEIN PHOSPHATASE SUPERFAMILY (AFU_ORTHOLOGUE AFUA_1G14840)"/>
    <property type="match status" value="1"/>
</dbReference>
<comment type="caution">
    <text evidence="2">The sequence shown here is derived from an EMBL/GenBank/DDBJ whole genome shotgun (WGS) entry which is preliminary data.</text>
</comment>
<dbReference type="EMBL" id="ML996362">
    <property type="protein sequence ID" value="KAF2727022.1"/>
    <property type="molecule type" value="Genomic_DNA"/>
</dbReference>
<protein>
    <recommendedName>
        <fullName evidence="4">Calcineurin-like phosphoesterase domain-containing protein</fullName>
    </recommendedName>
</protein>
<feature type="region of interest" description="Disordered" evidence="1">
    <location>
        <begin position="1"/>
        <end position="57"/>
    </location>
</feature>
<evidence type="ECO:0000313" key="2">
    <source>
        <dbReference type="EMBL" id="KAF2727022.1"/>
    </source>
</evidence>
<keyword evidence="3" id="KW-1185">Reference proteome</keyword>
<name>A0A9P4QGU5_9PLEO</name>
<evidence type="ECO:0008006" key="4">
    <source>
        <dbReference type="Google" id="ProtNLM"/>
    </source>
</evidence>
<dbReference type="Proteomes" id="UP000799444">
    <property type="component" value="Unassembled WGS sequence"/>
</dbReference>
<evidence type="ECO:0000256" key="1">
    <source>
        <dbReference type="SAM" id="MobiDB-lite"/>
    </source>
</evidence>
<dbReference type="OrthoDB" id="550558at2759"/>
<proteinExistence type="predicted"/>
<organism evidence="2 3">
    <name type="scientific">Polyplosphaeria fusca</name>
    <dbReference type="NCBI Taxonomy" id="682080"/>
    <lineage>
        <taxon>Eukaryota</taxon>
        <taxon>Fungi</taxon>
        <taxon>Dikarya</taxon>
        <taxon>Ascomycota</taxon>
        <taxon>Pezizomycotina</taxon>
        <taxon>Dothideomycetes</taxon>
        <taxon>Pleosporomycetidae</taxon>
        <taxon>Pleosporales</taxon>
        <taxon>Tetraplosphaeriaceae</taxon>
        <taxon>Polyplosphaeria</taxon>
    </lineage>
</organism>
<dbReference type="AlphaFoldDB" id="A0A9P4QGU5"/>